<organism evidence="3 4">
    <name type="scientific">Ceratodon purpureus</name>
    <name type="common">Fire moss</name>
    <name type="synonym">Dicranum purpureum</name>
    <dbReference type="NCBI Taxonomy" id="3225"/>
    <lineage>
        <taxon>Eukaryota</taxon>
        <taxon>Viridiplantae</taxon>
        <taxon>Streptophyta</taxon>
        <taxon>Embryophyta</taxon>
        <taxon>Bryophyta</taxon>
        <taxon>Bryophytina</taxon>
        <taxon>Bryopsida</taxon>
        <taxon>Dicranidae</taxon>
        <taxon>Pseudoditrichales</taxon>
        <taxon>Ditrichaceae</taxon>
        <taxon>Ceratodon</taxon>
    </lineage>
</organism>
<name>A0A8T0J4A5_CERPU</name>
<feature type="region of interest" description="Disordered" evidence="1">
    <location>
        <begin position="1"/>
        <end position="78"/>
    </location>
</feature>
<dbReference type="InterPro" id="IPR000953">
    <property type="entry name" value="Chromo/chromo_shadow_dom"/>
</dbReference>
<evidence type="ECO:0000313" key="4">
    <source>
        <dbReference type="Proteomes" id="UP000822688"/>
    </source>
</evidence>
<dbReference type="Proteomes" id="UP000822688">
    <property type="component" value="Chromosome 1"/>
</dbReference>
<feature type="compositionally biased region" description="Basic and acidic residues" evidence="1">
    <location>
        <begin position="113"/>
        <end position="122"/>
    </location>
</feature>
<dbReference type="EMBL" id="CM026421">
    <property type="protein sequence ID" value="KAG0590447.1"/>
    <property type="molecule type" value="Genomic_DNA"/>
</dbReference>
<dbReference type="SMART" id="SM00298">
    <property type="entry name" value="CHROMO"/>
    <property type="match status" value="1"/>
</dbReference>
<feature type="compositionally biased region" description="Basic and acidic residues" evidence="1">
    <location>
        <begin position="68"/>
        <end position="78"/>
    </location>
</feature>
<proteinExistence type="predicted"/>
<protein>
    <recommendedName>
        <fullName evidence="2">Chromo domain-containing protein</fullName>
    </recommendedName>
</protein>
<keyword evidence="4" id="KW-1185">Reference proteome</keyword>
<feature type="compositionally biased region" description="Acidic residues" evidence="1">
    <location>
        <begin position="138"/>
        <end position="151"/>
    </location>
</feature>
<dbReference type="SUPFAM" id="SSF54160">
    <property type="entry name" value="Chromo domain-like"/>
    <property type="match status" value="1"/>
</dbReference>
<evidence type="ECO:0000256" key="1">
    <source>
        <dbReference type="SAM" id="MobiDB-lite"/>
    </source>
</evidence>
<sequence length="210" mass="24130">MAKEDYEDEGPNEGGEGDEEHGGVTERLRQRTKRKPVYVEEDESMEDEEWEAPDEEEEEEEDDEEEEKDVRKGEQHDDFCDVCNTGGIMADPLGDVEKILDMQMRPIKVPGKASDHGADKAPDQAADEQAEDKASVQAEDDDYYEAGDEASDPAPDKRLKGATTEVKQYLIKWKSKSFLHCSWYNPLNIVRFLSVLLDYFSRFHQVFYCY</sequence>
<dbReference type="InterPro" id="IPR016197">
    <property type="entry name" value="Chromo-like_dom_sf"/>
</dbReference>
<feature type="domain" description="Chromo" evidence="2">
    <location>
        <begin position="93"/>
        <end position="204"/>
    </location>
</feature>
<evidence type="ECO:0000313" key="3">
    <source>
        <dbReference type="EMBL" id="KAG0590447.1"/>
    </source>
</evidence>
<feature type="compositionally biased region" description="Basic and acidic residues" evidence="1">
    <location>
        <begin position="20"/>
        <end position="29"/>
    </location>
</feature>
<feature type="region of interest" description="Disordered" evidence="1">
    <location>
        <begin position="109"/>
        <end position="159"/>
    </location>
</feature>
<comment type="caution">
    <text evidence="3">The sequence shown here is derived from an EMBL/GenBank/DDBJ whole genome shotgun (WGS) entry which is preliminary data.</text>
</comment>
<dbReference type="AlphaFoldDB" id="A0A8T0J4A5"/>
<accession>A0A8T0J4A5</accession>
<gene>
    <name evidence="3" type="ORF">KC19_1G100300</name>
</gene>
<evidence type="ECO:0000259" key="2">
    <source>
        <dbReference type="SMART" id="SM00298"/>
    </source>
</evidence>
<feature type="compositionally biased region" description="Acidic residues" evidence="1">
    <location>
        <begin position="39"/>
        <end position="67"/>
    </location>
</feature>
<reference evidence="3" key="1">
    <citation type="submission" date="2020-06" db="EMBL/GenBank/DDBJ databases">
        <title>WGS assembly of Ceratodon purpureus strain R40.</title>
        <authorList>
            <person name="Carey S.B."/>
            <person name="Jenkins J."/>
            <person name="Shu S."/>
            <person name="Lovell J.T."/>
            <person name="Sreedasyam A."/>
            <person name="Maumus F."/>
            <person name="Tiley G.P."/>
            <person name="Fernandez-Pozo N."/>
            <person name="Barry K."/>
            <person name="Chen C."/>
            <person name="Wang M."/>
            <person name="Lipzen A."/>
            <person name="Daum C."/>
            <person name="Saski C.A."/>
            <person name="Payton A.C."/>
            <person name="Mcbreen J.C."/>
            <person name="Conrad R.E."/>
            <person name="Kollar L.M."/>
            <person name="Olsson S."/>
            <person name="Huttunen S."/>
            <person name="Landis J.B."/>
            <person name="Wickett N.J."/>
            <person name="Johnson M.G."/>
            <person name="Rensing S.A."/>
            <person name="Grimwood J."/>
            <person name="Schmutz J."/>
            <person name="Mcdaniel S.F."/>
        </authorList>
    </citation>
    <scope>NUCLEOTIDE SEQUENCE</scope>
    <source>
        <strain evidence="3">R40</strain>
    </source>
</reference>
<dbReference type="Gene3D" id="2.40.50.40">
    <property type="match status" value="1"/>
</dbReference>
<feature type="compositionally biased region" description="Acidic residues" evidence="1">
    <location>
        <begin position="1"/>
        <end position="19"/>
    </location>
</feature>